<proteinExistence type="predicted"/>
<organism evidence="1 2">
    <name type="scientific">Pedobacter lusitanus</name>
    <dbReference type="NCBI Taxonomy" id="1503925"/>
    <lineage>
        <taxon>Bacteria</taxon>
        <taxon>Pseudomonadati</taxon>
        <taxon>Bacteroidota</taxon>
        <taxon>Sphingobacteriia</taxon>
        <taxon>Sphingobacteriales</taxon>
        <taxon>Sphingobacteriaceae</taxon>
        <taxon>Pedobacter</taxon>
    </lineage>
</organism>
<comment type="caution">
    <text evidence="1">The sequence shown here is derived from an EMBL/GenBank/DDBJ whole genome shotgun (WGS) entry which is preliminary data.</text>
</comment>
<dbReference type="RefSeq" id="WP_041882730.1">
    <property type="nucleotide sequence ID" value="NZ_CP157278.1"/>
</dbReference>
<dbReference type="Proteomes" id="UP000032049">
    <property type="component" value="Unassembled WGS sequence"/>
</dbReference>
<dbReference type="EMBL" id="JXRA01000057">
    <property type="protein sequence ID" value="KIO76694.1"/>
    <property type="molecule type" value="Genomic_DNA"/>
</dbReference>
<evidence type="ECO:0000313" key="2">
    <source>
        <dbReference type="Proteomes" id="UP000032049"/>
    </source>
</evidence>
<keyword evidence="2" id="KW-1185">Reference proteome</keyword>
<evidence type="ECO:0000313" key="1">
    <source>
        <dbReference type="EMBL" id="KIO76694.1"/>
    </source>
</evidence>
<reference evidence="1 2" key="1">
    <citation type="submission" date="2015-01" db="EMBL/GenBank/DDBJ databases">
        <title>Draft genome sequence of Pedobacter sp. NL19 isolated from sludge of an effluent treatment pond in an abandoned uranium mine.</title>
        <authorList>
            <person name="Santos T."/>
            <person name="Caetano T."/>
            <person name="Covas C."/>
            <person name="Cruz A."/>
            <person name="Mendo S."/>
        </authorList>
    </citation>
    <scope>NUCLEOTIDE SEQUENCE [LARGE SCALE GENOMIC DNA]</scope>
    <source>
        <strain evidence="1 2">NL19</strain>
    </source>
</reference>
<sequence length="218" mass="24755">MAILKQGSLGIFTGKIGALVITKWKDKYVGKSKPKPSAKKASALQLSQRTKIRLAGKFMRRFKSVVSFSFQKVPKNMTAMNYAMWYNLRDAISGEYPDFTMDYAKVRLSEPADYATEIDNGYNVAVTVSGARISVAWEADELPDNDETKATDRAYFFCFHPEKNRFVSLESSQRSDLKIDLNLPDLFAGEVHMWLFFASDNLKYVSQTEYLGEFVIGF</sequence>
<dbReference type="STRING" id="1503925.TH53_13540"/>
<dbReference type="InterPro" id="IPR046233">
    <property type="entry name" value="DUF6266"/>
</dbReference>
<dbReference type="OrthoDB" id="665435at2"/>
<protein>
    <submittedName>
        <fullName evidence="1">Uncharacterized protein</fullName>
    </submittedName>
</protein>
<gene>
    <name evidence="1" type="ORF">TH53_13540</name>
</gene>
<dbReference type="AlphaFoldDB" id="A0A0D0FW44"/>
<accession>A0A0D0FW44</accession>
<name>A0A0D0FW44_9SPHI</name>
<dbReference type="Pfam" id="PF19781">
    <property type="entry name" value="DUF6266"/>
    <property type="match status" value="1"/>
</dbReference>